<sequence length="324" mass="33635">MNAPAHDEIRRHIDKAPVVAAVDGSPTAIRAAQWAAVAAEARHAPLRLVHVVRRRASVPRGSDVLAEAHRSVIDRWARTSAAPPPDITELTLCGNPAAALIELSAAASEVVVGSVGSGSAAWGLLGSVATSVASAAHSPVTVVRPLPCAAAAVGPVLAVVDPASSGPGDALAAAVRAAYERATDVVVIELARPVVRASPENGADVEATITELRRRFPTVRISVLSYFGHARTALEKFGGTAQLIVVPRDPQALRPFLHGMARTALWHTRCAVTVVPPSTTAPTGIDRLLGRAHGFGHIRRDPAGQVLSRTGRGHFHTIESGGTP</sequence>
<dbReference type="eggNOG" id="COG0589">
    <property type="taxonomic scope" value="Bacteria"/>
</dbReference>
<organism evidence="3 4">
    <name type="scientific">Nocardia asteroides NBRC 15531</name>
    <dbReference type="NCBI Taxonomy" id="1110697"/>
    <lineage>
        <taxon>Bacteria</taxon>
        <taxon>Bacillati</taxon>
        <taxon>Actinomycetota</taxon>
        <taxon>Actinomycetes</taxon>
        <taxon>Mycobacteriales</taxon>
        <taxon>Nocardiaceae</taxon>
        <taxon>Nocardia</taxon>
    </lineage>
</organism>
<dbReference type="PANTHER" id="PTHR46268:SF6">
    <property type="entry name" value="UNIVERSAL STRESS PROTEIN UP12"/>
    <property type="match status" value="1"/>
</dbReference>
<dbReference type="Proteomes" id="UP000017048">
    <property type="component" value="Unassembled WGS sequence"/>
</dbReference>
<evidence type="ECO:0000256" key="1">
    <source>
        <dbReference type="ARBA" id="ARBA00008791"/>
    </source>
</evidence>
<name>U5E8J1_NOCAS</name>
<dbReference type="STRING" id="1824.SAMN05444423_102215"/>
<keyword evidence="4" id="KW-1185">Reference proteome</keyword>
<dbReference type="OrthoDB" id="3174546at2"/>
<reference evidence="3 4" key="1">
    <citation type="journal article" date="2014" name="BMC Genomics">
        <title>Genome based analysis of type-I polyketide synthase and nonribosomal peptide synthetase gene clusters in seven strains of five representative Nocardia species.</title>
        <authorList>
            <person name="Komaki H."/>
            <person name="Ichikawa N."/>
            <person name="Hosoyama A."/>
            <person name="Takahashi-Nakaguchi A."/>
            <person name="Matsuzawa T."/>
            <person name="Suzuki K."/>
            <person name="Fujita N."/>
            <person name="Gonoi T."/>
        </authorList>
    </citation>
    <scope>NUCLEOTIDE SEQUENCE [LARGE SCALE GENOMIC DNA]</scope>
    <source>
        <strain evidence="3 4">NBRC 15531</strain>
    </source>
</reference>
<proteinExistence type="inferred from homology"/>
<dbReference type="PRINTS" id="PR01438">
    <property type="entry name" value="UNVRSLSTRESS"/>
</dbReference>
<dbReference type="EMBL" id="BAFO02000032">
    <property type="protein sequence ID" value="GAD86407.1"/>
    <property type="molecule type" value="Genomic_DNA"/>
</dbReference>
<dbReference type="Pfam" id="PF00582">
    <property type="entry name" value="Usp"/>
    <property type="match status" value="1"/>
</dbReference>
<dbReference type="SUPFAM" id="SSF52402">
    <property type="entry name" value="Adenine nucleotide alpha hydrolases-like"/>
    <property type="match status" value="1"/>
</dbReference>
<dbReference type="InterPro" id="IPR014729">
    <property type="entry name" value="Rossmann-like_a/b/a_fold"/>
</dbReference>
<dbReference type="RefSeq" id="WP_019046823.1">
    <property type="nucleotide sequence ID" value="NZ_BAFO02000032.1"/>
</dbReference>
<comment type="caution">
    <text evidence="3">The sequence shown here is derived from an EMBL/GenBank/DDBJ whole genome shotgun (WGS) entry which is preliminary data.</text>
</comment>
<comment type="similarity">
    <text evidence="1">Belongs to the universal stress protein A family.</text>
</comment>
<gene>
    <name evidence="3" type="ORF">NCAST_32_08940</name>
</gene>
<protein>
    <submittedName>
        <fullName evidence="3">Usp family protein</fullName>
    </submittedName>
</protein>
<evidence type="ECO:0000313" key="4">
    <source>
        <dbReference type="Proteomes" id="UP000017048"/>
    </source>
</evidence>
<dbReference type="Gene3D" id="3.40.50.620">
    <property type="entry name" value="HUPs"/>
    <property type="match status" value="2"/>
</dbReference>
<evidence type="ECO:0000313" key="3">
    <source>
        <dbReference type="EMBL" id="GAD86407.1"/>
    </source>
</evidence>
<accession>U5E8J1</accession>
<dbReference type="GeneID" id="91517253"/>
<feature type="domain" description="UspA" evidence="2">
    <location>
        <begin position="18"/>
        <end position="144"/>
    </location>
</feature>
<dbReference type="AlphaFoldDB" id="U5E8J1"/>
<evidence type="ECO:0000259" key="2">
    <source>
        <dbReference type="Pfam" id="PF00582"/>
    </source>
</evidence>
<dbReference type="PANTHER" id="PTHR46268">
    <property type="entry name" value="STRESS RESPONSE PROTEIN NHAX"/>
    <property type="match status" value="1"/>
</dbReference>
<dbReference type="InterPro" id="IPR006016">
    <property type="entry name" value="UspA"/>
</dbReference>
<dbReference type="InterPro" id="IPR006015">
    <property type="entry name" value="Universal_stress_UspA"/>
</dbReference>